<gene>
    <name evidence="2" type="ORF">KSP40_PGU000230</name>
</gene>
<dbReference type="InterPro" id="IPR021099">
    <property type="entry name" value="PORR_domain"/>
</dbReference>
<dbReference type="Proteomes" id="UP001412067">
    <property type="component" value="Unassembled WGS sequence"/>
</dbReference>
<dbReference type="InterPro" id="IPR045040">
    <property type="entry name" value="PORR_fam"/>
</dbReference>
<dbReference type="Pfam" id="PF11955">
    <property type="entry name" value="PORR"/>
    <property type="match status" value="1"/>
</dbReference>
<dbReference type="EMBL" id="JBBWWR010000007">
    <property type="protein sequence ID" value="KAK8964095.1"/>
    <property type="molecule type" value="Genomic_DNA"/>
</dbReference>
<accession>A0ABR2MJ81</accession>
<evidence type="ECO:0000313" key="2">
    <source>
        <dbReference type="EMBL" id="KAK8964095.1"/>
    </source>
</evidence>
<protein>
    <recommendedName>
        <fullName evidence="1">PORR domain-containing protein</fullName>
    </recommendedName>
</protein>
<dbReference type="PANTHER" id="PTHR31476:SF13">
    <property type="entry name" value="PROTEIN WHAT'S THIS FACTOR 9, MITOCHONDRIAL"/>
    <property type="match status" value="1"/>
</dbReference>
<evidence type="ECO:0000259" key="1">
    <source>
        <dbReference type="Pfam" id="PF11955"/>
    </source>
</evidence>
<reference evidence="2 3" key="1">
    <citation type="journal article" date="2022" name="Nat. Plants">
        <title>Genomes of leafy and leafless Platanthera orchids illuminate the evolution of mycoheterotrophy.</title>
        <authorList>
            <person name="Li M.H."/>
            <person name="Liu K.W."/>
            <person name="Li Z."/>
            <person name="Lu H.C."/>
            <person name="Ye Q.L."/>
            <person name="Zhang D."/>
            <person name="Wang J.Y."/>
            <person name="Li Y.F."/>
            <person name="Zhong Z.M."/>
            <person name="Liu X."/>
            <person name="Yu X."/>
            <person name="Liu D.K."/>
            <person name="Tu X.D."/>
            <person name="Liu B."/>
            <person name="Hao Y."/>
            <person name="Liao X.Y."/>
            <person name="Jiang Y.T."/>
            <person name="Sun W.H."/>
            <person name="Chen J."/>
            <person name="Chen Y.Q."/>
            <person name="Ai Y."/>
            <person name="Zhai J.W."/>
            <person name="Wu S.S."/>
            <person name="Zhou Z."/>
            <person name="Hsiao Y.Y."/>
            <person name="Wu W.L."/>
            <person name="Chen Y.Y."/>
            <person name="Lin Y.F."/>
            <person name="Hsu J.L."/>
            <person name="Li C.Y."/>
            <person name="Wang Z.W."/>
            <person name="Zhao X."/>
            <person name="Zhong W.Y."/>
            <person name="Ma X.K."/>
            <person name="Ma L."/>
            <person name="Huang J."/>
            <person name="Chen G.Z."/>
            <person name="Huang M.Z."/>
            <person name="Huang L."/>
            <person name="Peng D.H."/>
            <person name="Luo Y.B."/>
            <person name="Zou S.Q."/>
            <person name="Chen S.P."/>
            <person name="Lan S."/>
            <person name="Tsai W.C."/>
            <person name="Van de Peer Y."/>
            <person name="Liu Z.J."/>
        </authorList>
    </citation>
    <scope>NUCLEOTIDE SEQUENCE [LARGE SCALE GENOMIC DNA]</scope>
    <source>
        <strain evidence="2">Lor288</strain>
    </source>
</reference>
<evidence type="ECO:0000313" key="3">
    <source>
        <dbReference type="Proteomes" id="UP001412067"/>
    </source>
</evidence>
<comment type="caution">
    <text evidence="2">The sequence shown here is derived from an EMBL/GenBank/DDBJ whole genome shotgun (WGS) entry which is preliminary data.</text>
</comment>
<dbReference type="PANTHER" id="PTHR31476">
    <property type="entry name" value="PROTEIN WHAT'S THIS FACTOR 1 HOMOLOG, CHLOROPLASTIC"/>
    <property type="match status" value="1"/>
</dbReference>
<sequence>MKWKKDPFSGSIDILSKSRELRPLCSLKNIIVKQPPKCIPIFALPKRGRHLKISGRVASLLRRYPVVFKELRGTKYNLPWFWLTQELIDVGQEEHEICLKRGAWEIVSRLRLLILMSKSKEKETSLSQESPGIAKNSTKVFDWHPHVLPSCQVQDLLASWFSRRLIMDVQLVQVKLILCWRSGLIRKRESYWRWFHERGDCVEKEQTAGIWAGCWEIEGGGWQCREGFRRGGRRWFYRLAVVEGIGGGQMARWKGLGKRHNNREAAICWEGRGTGGGTQQCSTSSRGTRVVSLSPIGRLAGRTRAPGTIRVSDNLAYPLAFDGRWSMLNSFSRKNSHNTSVPALTPEDQKVGASVSSIFDEIGPNLPRTKTPPSLFSGGSCWKDLSAS</sequence>
<keyword evidence="3" id="KW-1185">Reference proteome</keyword>
<proteinExistence type="predicted"/>
<organism evidence="2 3">
    <name type="scientific">Platanthera guangdongensis</name>
    <dbReference type="NCBI Taxonomy" id="2320717"/>
    <lineage>
        <taxon>Eukaryota</taxon>
        <taxon>Viridiplantae</taxon>
        <taxon>Streptophyta</taxon>
        <taxon>Embryophyta</taxon>
        <taxon>Tracheophyta</taxon>
        <taxon>Spermatophyta</taxon>
        <taxon>Magnoliopsida</taxon>
        <taxon>Liliopsida</taxon>
        <taxon>Asparagales</taxon>
        <taxon>Orchidaceae</taxon>
        <taxon>Orchidoideae</taxon>
        <taxon>Orchideae</taxon>
        <taxon>Orchidinae</taxon>
        <taxon>Platanthera</taxon>
    </lineage>
</organism>
<feature type="domain" description="PORR" evidence="1">
    <location>
        <begin position="14"/>
        <end position="120"/>
    </location>
</feature>
<name>A0ABR2MJ81_9ASPA</name>